<dbReference type="InterPro" id="IPR014133">
    <property type="entry name" value="Cry_DASH"/>
</dbReference>
<feature type="binding site" evidence="5">
    <location>
        <begin position="332"/>
        <end position="339"/>
    </location>
    <ligand>
        <name>FAD</name>
        <dbReference type="ChEBI" id="CHEBI:57692"/>
    </ligand>
</feature>
<feature type="domain" description="Photolyase/cryptochrome alpha/beta" evidence="9">
    <location>
        <begin position="4"/>
        <end position="143"/>
    </location>
</feature>
<dbReference type="PANTHER" id="PTHR11455">
    <property type="entry name" value="CRYPTOCHROME"/>
    <property type="match status" value="1"/>
</dbReference>
<dbReference type="RefSeq" id="WP_004969324.1">
    <property type="nucleotide sequence ID" value="NZ_AOLP01000011.1"/>
</dbReference>
<gene>
    <name evidence="10" type="ORF">C438_10608</name>
</gene>
<dbReference type="PROSITE" id="PS51645">
    <property type="entry name" value="PHR_CRY_ALPHA_BETA"/>
    <property type="match status" value="1"/>
</dbReference>
<feature type="region of interest" description="Disordered" evidence="8">
    <location>
        <begin position="172"/>
        <end position="231"/>
    </location>
</feature>
<dbReference type="GO" id="GO:0003677">
    <property type="term" value="F:DNA binding"/>
    <property type="evidence" value="ECO:0007669"/>
    <property type="project" value="TreeGrafter"/>
</dbReference>
<dbReference type="InterPro" id="IPR014729">
    <property type="entry name" value="Rossmann-like_a/b/a_fold"/>
</dbReference>
<keyword evidence="2 5" id="KW-0285">Flavoprotein</keyword>
<evidence type="ECO:0000256" key="2">
    <source>
        <dbReference type="ARBA" id="ARBA00022630"/>
    </source>
</evidence>
<dbReference type="PANTHER" id="PTHR11455:SF22">
    <property type="entry name" value="CRYPTOCHROME DASH"/>
    <property type="match status" value="1"/>
</dbReference>
<keyword evidence="3 5" id="KW-0274">FAD</keyword>
<dbReference type="Gene3D" id="3.40.50.620">
    <property type="entry name" value="HUPs"/>
    <property type="match status" value="1"/>
</dbReference>
<name>M0J8T5_9EURY</name>
<evidence type="ECO:0000256" key="7">
    <source>
        <dbReference type="RuleBase" id="RU367151"/>
    </source>
</evidence>
<dbReference type="EMBL" id="AOLP01000011">
    <property type="protein sequence ID" value="EMA04753.1"/>
    <property type="molecule type" value="Genomic_DNA"/>
</dbReference>
<proteinExistence type="inferred from homology"/>
<dbReference type="AlphaFoldDB" id="M0J8T5"/>
<evidence type="ECO:0000256" key="5">
    <source>
        <dbReference type="PIRSR" id="PIRSR602081-1"/>
    </source>
</evidence>
<keyword evidence="10" id="KW-0456">Lyase</keyword>
<reference evidence="10 11" key="1">
    <citation type="journal article" date="2014" name="PLoS Genet.">
        <title>Phylogenetically driven sequencing of extremely halophilic archaea reveals strategies for static and dynamic osmo-response.</title>
        <authorList>
            <person name="Becker E.A."/>
            <person name="Seitzer P.M."/>
            <person name="Tritt A."/>
            <person name="Larsen D."/>
            <person name="Krusor M."/>
            <person name="Yao A.I."/>
            <person name="Wu D."/>
            <person name="Madern D."/>
            <person name="Eisen J.A."/>
            <person name="Darling A.E."/>
            <person name="Facciotti M.T."/>
        </authorList>
    </citation>
    <scope>NUCLEOTIDE SEQUENCE [LARGE SCALE GENOMIC DNA]</scope>
    <source>
        <strain evidence="10 11">ATCC 35960</strain>
    </source>
</reference>
<dbReference type="PRINTS" id="PR00147">
    <property type="entry name" value="DNAPHOTLYASE"/>
</dbReference>
<evidence type="ECO:0000259" key="9">
    <source>
        <dbReference type="PROSITE" id="PS51645"/>
    </source>
</evidence>
<protein>
    <recommendedName>
        <fullName evidence="7">Cryptochrome DASH</fullName>
    </recommendedName>
</protein>
<comment type="function">
    <text evidence="7">May have a photoreceptor function.</text>
</comment>
<feature type="site" description="Electron transfer via tryptophanyl radical" evidence="6">
    <location>
        <position position="440"/>
    </location>
</feature>
<dbReference type="Pfam" id="PF03441">
    <property type="entry name" value="FAD_binding_7"/>
    <property type="match status" value="1"/>
</dbReference>
<dbReference type="Pfam" id="PF00875">
    <property type="entry name" value="DNA_photolyase"/>
    <property type="match status" value="1"/>
</dbReference>
<evidence type="ECO:0000256" key="3">
    <source>
        <dbReference type="ARBA" id="ARBA00022827"/>
    </source>
</evidence>
<comment type="cofactor">
    <cofactor evidence="5 7">
        <name>FAD</name>
        <dbReference type="ChEBI" id="CHEBI:57692"/>
    </cofactor>
    <text evidence="5 7">Binds 1 FAD per subunit.</text>
</comment>
<feature type="site" description="Electron transfer via tryptophanyl radical" evidence="6">
    <location>
        <position position="364"/>
    </location>
</feature>
<feature type="site" description="Electron transfer via tryptophanyl radical" evidence="6">
    <location>
        <position position="417"/>
    </location>
</feature>
<evidence type="ECO:0000313" key="10">
    <source>
        <dbReference type="EMBL" id="EMA04753.1"/>
    </source>
</evidence>
<evidence type="ECO:0000256" key="6">
    <source>
        <dbReference type="PIRSR" id="PIRSR602081-2"/>
    </source>
</evidence>
<feature type="binding site" evidence="5">
    <location>
        <position position="279"/>
    </location>
    <ligand>
        <name>FAD</name>
        <dbReference type="ChEBI" id="CHEBI:57692"/>
    </ligand>
</feature>
<dbReference type="GO" id="GO:0000719">
    <property type="term" value="P:photoreactive repair"/>
    <property type="evidence" value="ECO:0007669"/>
    <property type="project" value="TreeGrafter"/>
</dbReference>
<keyword evidence="11" id="KW-1185">Reference proteome</keyword>
<dbReference type="InterPro" id="IPR006050">
    <property type="entry name" value="DNA_photolyase_N"/>
</dbReference>
<dbReference type="GO" id="GO:0003904">
    <property type="term" value="F:deoxyribodipyrimidine photo-lyase activity"/>
    <property type="evidence" value="ECO:0007669"/>
    <property type="project" value="TreeGrafter"/>
</dbReference>
<feature type="binding site" evidence="5">
    <location>
        <begin position="430"/>
        <end position="432"/>
    </location>
    <ligand>
        <name>FAD</name>
        <dbReference type="ChEBI" id="CHEBI:57692"/>
    </ligand>
</feature>
<feature type="binding site" evidence="5">
    <location>
        <begin position="292"/>
        <end position="296"/>
    </location>
    <ligand>
        <name>FAD</name>
        <dbReference type="ChEBI" id="CHEBI:57692"/>
    </ligand>
</feature>
<dbReference type="Gene3D" id="1.10.579.10">
    <property type="entry name" value="DNA Cyclobutane Dipyrimidine Photolyase, subunit A, domain 3"/>
    <property type="match status" value="1"/>
</dbReference>
<dbReference type="InterPro" id="IPR036155">
    <property type="entry name" value="Crypto/Photolyase_N_sf"/>
</dbReference>
<dbReference type="GO" id="GO:0071949">
    <property type="term" value="F:FAD binding"/>
    <property type="evidence" value="ECO:0007669"/>
    <property type="project" value="TreeGrafter"/>
</dbReference>
<dbReference type="InterPro" id="IPR005101">
    <property type="entry name" value="Cryptochr/Photolyase_FAD-bd"/>
</dbReference>
<evidence type="ECO:0000313" key="11">
    <source>
        <dbReference type="Proteomes" id="UP000011553"/>
    </source>
</evidence>
<evidence type="ECO:0000256" key="8">
    <source>
        <dbReference type="SAM" id="MobiDB-lite"/>
    </source>
</evidence>
<keyword evidence="4 7" id="KW-0157">Chromophore</keyword>
<dbReference type="Gene3D" id="1.25.40.80">
    <property type="match status" value="1"/>
</dbReference>
<organism evidence="10 11">
    <name type="scientific">Haloferax denitrificans ATCC 35960</name>
    <dbReference type="NCBI Taxonomy" id="662478"/>
    <lineage>
        <taxon>Archaea</taxon>
        <taxon>Methanobacteriati</taxon>
        <taxon>Methanobacteriota</taxon>
        <taxon>Stenosarchaea group</taxon>
        <taxon>Halobacteria</taxon>
        <taxon>Halobacteriales</taxon>
        <taxon>Haloferacaceae</taxon>
        <taxon>Haloferax</taxon>
    </lineage>
</organism>
<accession>M0J8T5</accession>
<dbReference type="SUPFAM" id="SSF48173">
    <property type="entry name" value="Cryptochrome/photolyase FAD-binding domain"/>
    <property type="match status" value="1"/>
</dbReference>
<dbReference type="InterPro" id="IPR002081">
    <property type="entry name" value="Cryptochrome/DNA_photolyase_1"/>
</dbReference>
<dbReference type="Proteomes" id="UP000011553">
    <property type="component" value="Unassembled WGS sequence"/>
</dbReference>
<dbReference type="SUPFAM" id="SSF52425">
    <property type="entry name" value="Cryptochrome/photolyase, N-terminal domain"/>
    <property type="match status" value="1"/>
</dbReference>
<evidence type="ECO:0000256" key="1">
    <source>
        <dbReference type="ARBA" id="ARBA00005862"/>
    </source>
</evidence>
<evidence type="ECO:0000256" key="4">
    <source>
        <dbReference type="ARBA" id="ARBA00022991"/>
    </source>
</evidence>
<dbReference type="NCBIfam" id="TIGR02765">
    <property type="entry name" value="crypto_DASH"/>
    <property type="match status" value="1"/>
</dbReference>
<comment type="similarity">
    <text evidence="1 7">Belongs to the DNA photolyase class-1 family.</text>
</comment>
<dbReference type="PATRIC" id="fig|662478.6.peg.2056"/>
<sequence length="518" mass="58272">MPETTSLAWFRRDLRLHDNAALAAACDADRVVPVYCVDPREYGDRPFGGPDSFDFEKTGAHRARFRLESLSDLRASLRDRGSDLLVREGRPESVLPEVAAAVDADVVTVHTRPTPEESSVESAVETELRDDGVELRRFWGHTLTHVDDLPMALSALPDTYTTFRKAVESAAEDADADAATGRGSARVGDSAVGDHVGRNSSGRNLAGRDPLSEPTVPPLPRDAPDAGDLPAVSDLVGIPDAEFDPAPDDRGVLPFDGGETAALDRVASYIWAGDNLREYKETRNGLLGADYSSKFSPWLNEGCLSPRYVKAEVDRYEDRRVANDSTYWLVFELRWRDFFQFQFAKHGRDFFRREGIRERTDIDWRRDDAQFERWAAGKTGIPFVDANMRELNATGYMSNRGRQNAASFLANDLRLDWRRGAAYFETRLVDYDPASNYGNWAYIAGVGNDSRDRSLDVRWQAKRYDENAEYVTTWLPELDALPAEYAREPWKLSEDEQASYGVELGVDYPEPMVDLDER</sequence>
<dbReference type="InterPro" id="IPR036134">
    <property type="entry name" value="Crypto/Photolyase_FAD-like_sf"/>
</dbReference>
<comment type="caution">
    <text evidence="10">The sequence shown here is derived from an EMBL/GenBank/DDBJ whole genome shotgun (WGS) entry which is preliminary data.</text>
</comment>
<comment type="cofactor">
    <cofactor evidence="7">
        <name>(6R)-5,10-methylene-5,6,7,8-tetrahydrofolate</name>
        <dbReference type="ChEBI" id="CHEBI:15636"/>
    </cofactor>
    <text evidence="7">Binds 1 5,10-methenyltetrahydrofolate (MTHF) per subunit.</text>
</comment>